<evidence type="ECO:0008006" key="3">
    <source>
        <dbReference type="Google" id="ProtNLM"/>
    </source>
</evidence>
<evidence type="ECO:0000313" key="1">
    <source>
        <dbReference type="EMBL" id="EGJ33819.1"/>
    </source>
</evidence>
<organism evidence="1 2">
    <name type="scientific">Moorena producens 3L</name>
    <dbReference type="NCBI Taxonomy" id="489825"/>
    <lineage>
        <taxon>Bacteria</taxon>
        <taxon>Bacillati</taxon>
        <taxon>Cyanobacteriota</taxon>
        <taxon>Cyanophyceae</taxon>
        <taxon>Coleofasciculales</taxon>
        <taxon>Coleofasciculaceae</taxon>
        <taxon>Moorena</taxon>
    </lineage>
</organism>
<proteinExistence type="predicted"/>
<reference evidence="2" key="1">
    <citation type="journal article" date="2011" name="Proc. Natl. Acad. Sci. U.S.A.">
        <title>Genomic insights into the physiology and ecology of the marine filamentous cyanobacterium Lyngbya majuscula.</title>
        <authorList>
            <person name="Jones A.C."/>
            <person name="Monroe E.A."/>
            <person name="Podell S."/>
            <person name="Hess W.R."/>
            <person name="Klages S."/>
            <person name="Esquenazi E."/>
            <person name="Niessen S."/>
            <person name="Hoover H."/>
            <person name="Rothmann M."/>
            <person name="Lasken R.S."/>
            <person name="Yates J.R.III."/>
            <person name="Reinhardt R."/>
            <person name="Kube M."/>
            <person name="Burkart M.D."/>
            <person name="Allen E.E."/>
            <person name="Dorrestein P.C."/>
            <person name="Gerwick W.H."/>
            <person name="Gerwick L."/>
        </authorList>
    </citation>
    <scope>NUCLEOTIDE SEQUENCE [LARGE SCALE GENOMIC DNA]</scope>
    <source>
        <strain evidence="2">3L</strain>
    </source>
</reference>
<evidence type="ECO:0000313" key="2">
    <source>
        <dbReference type="Proteomes" id="UP000003959"/>
    </source>
</evidence>
<accession>F4XMB0</accession>
<dbReference type="InterPro" id="IPR011468">
    <property type="entry name" value="DUF1574"/>
</dbReference>
<gene>
    <name evidence="1" type="ORF">LYNGBM3L_21500</name>
</gene>
<name>F4XMB0_9CYAN</name>
<dbReference type="RefSeq" id="WP_008180706.1">
    <property type="nucleotide sequence ID" value="NZ_GL890840.1"/>
</dbReference>
<protein>
    <recommendedName>
        <fullName evidence="3">DUF1574 domain-containing protein</fullName>
    </recommendedName>
</protein>
<dbReference type="SUPFAM" id="SSF52266">
    <property type="entry name" value="SGNH hydrolase"/>
    <property type="match status" value="2"/>
</dbReference>
<dbReference type="eggNOG" id="COG2755">
    <property type="taxonomic scope" value="Bacteria"/>
</dbReference>
<dbReference type="OrthoDB" id="453133at2"/>
<dbReference type="Pfam" id="PF07611">
    <property type="entry name" value="DUF1574"/>
    <property type="match status" value="1"/>
</dbReference>
<dbReference type="EMBL" id="GL890840">
    <property type="protein sequence ID" value="EGJ33819.1"/>
    <property type="molecule type" value="Genomic_DNA"/>
</dbReference>
<dbReference type="Proteomes" id="UP000003959">
    <property type="component" value="Unassembled WGS sequence"/>
</dbReference>
<dbReference type="HOGENOM" id="CLU_298242_0_0_3"/>
<keyword evidence="2" id="KW-1185">Reference proteome</keyword>
<dbReference type="AlphaFoldDB" id="F4XMB0"/>
<sequence length="1041" mass="116052">MLDVDQSLPKAPPPSLAKWAYCAIRQPGLSIRIRLRGNNLHILCEHPQGVEANKLVNRLIKALKLQQGEVQFPLDLANPIYQIIVYGRRVGQKRPDWIKQIAIKLPTDDATNASNQSSQTSFDAITTDTDADLTVSNESLARSGSPDAIARYLSESLSYLGVSVKVRIQHQDSKARRFSGASSNLKQTNLHPSPPNRRLWIICNSNYSPDPSLLSEPIIDRLHSLQLKGFRDALICFQVSGEATPDWKLRVDLTPPEEVLKEWARWGDVEAIQRLLNQGLAAVGITVRAILKETTLHVFSSFIHRRKTIAPEKETLVSTIASILDLIAPQGIQGATIYGVESSQFPSQTLLSQEADSLQPPLGKNGQAANNSLLPETESPAWIHWLNLPAADHQSLGESTYSLAQTGHHDALTFLLERLLNPDIDQRLVTGGVRVKIRRKQDLLHIMSEATVCPRKSKVTRKITRFLEQLAMSEITGLRLYGRRAGATSPSWNYGVDFVHRQRLVPEATPEFAASDAYLSDLVTPSGEPVLRRDLTHDDLNQGFKGAVDGLVYILQRLLCYSQLFVPTVENQDMAAFSDKRQARGKLSIQGVAVGMVWGVAGLLLTLITDWRFSELLQSQASPSAEVKAVTNSSPKPIALPQISLQKGAGLGTENFNTSGFTAPGDTMVIVNENGNATMAAMLAAARSPNPSFNNQMLDEKLALYQQRLLQSGIPDVLIMGSSRAMRGIDPIALQNALEEQGYPGIDVFNFGVNGATAQVVDFMVRRVLTPEQLPKLIIWADGVRAFNNGRVDATYNSIIASPGYQALMAGVFPNRTKQPLLPTDATDQPLEVFNDSYQLISDWLNQSIAKISLTYPHRSQLKSLLREKLVDLEKFLQLDTTETAKKPQKTLSPTWKIDFDGFLPLSTRFNTATYYQKHPKVPGIYDGDYRYFQLGGQQDKALRNLLEFAQKHDLSIVMVNLPLTKEYLDPVRSKYDKQFQRYMYNFDLEGGLIFRDFNKMLLTKHDYFSDPSHLNRYGAYQVSKQLAKDPMMPWSLVISD</sequence>